<comment type="caution">
    <text evidence="1">The sequence shown here is derived from an EMBL/GenBank/DDBJ whole genome shotgun (WGS) entry which is preliminary data.</text>
</comment>
<organism evidence="1 2">
    <name type="scientific">Candidatus Roizmanbacteria bacterium CG_4_8_14_3_um_filter_36_10</name>
    <dbReference type="NCBI Taxonomy" id="1974834"/>
    <lineage>
        <taxon>Bacteria</taxon>
        <taxon>Candidatus Roizmaniibacteriota</taxon>
    </lineage>
</organism>
<evidence type="ECO:0000313" key="2">
    <source>
        <dbReference type="Proteomes" id="UP000229370"/>
    </source>
</evidence>
<accession>A0A2M8GMR1</accession>
<protein>
    <submittedName>
        <fullName evidence="1">Uncharacterized protein</fullName>
    </submittedName>
</protein>
<gene>
    <name evidence="1" type="ORF">CO007_02930</name>
</gene>
<reference evidence="2" key="1">
    <citation type="submission" date="2017-09" db="EMBL/GenBank/DDBJ databases">
        <title>Depth-based differentiation of microbial function through sediment-hosted aquifers and enrichment of novel symbionts in the deep terrestrial subsurface.</title>
        <authorList>
            <person name="Probst A.J."/>
            <person name="Ladd B."/>
            <person name="Jarett J.K."/>
            <person name="Geller-Mcgrath D.E."/>
            <person name="Sieber C.M.K."/>
            <person name="Emerson J.B."/>
            <person name="Anantharaman K."/>
            <person name="Thomas B.C."/>
            <person name="Malmstrom R."/>
            <person name="Stieglmeier M."/>
            <person name="Klingl A."/>
            <person name="Woyke T."/>
            <person name="Ryan C.M."/>
            <person name="Banfield J.F."/>
        </authorList>
    </citation>
    <scope>NUCLEOTIDE SEQUENCE [LARGE SCALE GENOMIC DNA]</scope>
</reference>
<name>A0A2M8GMR1_9BACT</name>
<dbReference type="EMBL" id="PFQK01000051">
    <property type="protein sequence ID" value="PJC81779.1"/>
    <property type="molecule type" value="Genomic_DNA"/>
</dbReference>
<proteinExistence type="predicted"/>
<dbReference type="AlphaFoldDB" id="A0A2M8GMR1"/>
<evidence type="ECO:0000313" key="1">
    <source>
        <dbReference type="EMBL" id="PJC81779.1"/>
    </source>
</evidence>
<dbReference type="Proteomes" id="UP000229370">
    <property type="component" value="Unassembled WGS sequence"/>
</dbReference>
<sequence>MNNLNLQPPNFIDKIQSAAAIDLNSSKTYKMKTKPERKTGKPSVCLFTSTENKISKRSQSGNDYFLVFRLDFSKLNKNNDPLLKIDLYDINDKKLKIGEQPIHRIDKQLNNNMWTYKVEGYLKYRSNIIPINFNFQIKTTIRLTISMRARVRK</sequence>